<gene>
    <name evidence="9" type="ORF">SAMN02745126_00280</name>
</gene>
<evidence type="ECO:0000313" key="9">
    <source>
        <dbReference type="EMBL" id="SJZ31936.1"/>
    </source>
</evidence>
<dbReference type="InterPro" id="IPR015889">
    <property type="entry name" value="Intradiol_dOase_core"/>
</dbReference>
<dbReference type="GO" id="GO:0008199">
    <property type="term" value="F:ferric iron binding"/>
    <property type="evidence" value="ECO:0007669"/>
    <property type="project" value="InterPro"/>
</dbReference>
<dbReference type="Gene3D" id="2.60.130.10">
    <property type="entry name" value="Aromatic compound dioxygenase"/>
    <property type="match status" value="1"/>
</dbReference>
<evidence type="ECO:0000256" key="5">
    <source>
        <dbReference type="ARBA" id="ARBA00023002"/>
    </source>
</evidence>
<accession>A0A1T4JNY7</accession>
<dbReference type="PANTHER" id="PTHR33711:SF7">
    <property type="entry name" value="INTRADIOL RING-CLEAVAGE DIOXYGENASES DOMAIN-CONTAINING PROTEIN-RELATED"/>
    <property type="match status" value="1"/>
</dbReference>
<dbReference type="Pfam" id="PF04444">
    <property type="entry name" value="Dioxygenase_N"/>
    <property type="match status" value="1"/>
</dbReference>
<organism evidence="9 10">
    <name type="scientific">Enhydrobacter aerosaccus</name>
    <dbReference type="NCBI Taxonomy" id="225324"/>
    <lineage>
        <taxon>Bacteria</taxon>
        <taxon>Pseudomonadati</taxon>
        <taxon>Pseudomonadota</taxon>
        <taxon>Alphaproteobacteria</taxon>
        <taxon>Hyphomicrobiales</taxon>
        <taxon>Enhydrobacter</taxon>
    </lineage>
</organism>
<evidence type="ECO:0000256" key="2">
    <source>
        <dbReference type="ARBA" id="ARBA00007825"/>
    </source>
</evidence>
<keyword evidence="4 9" id="KW-0223">Dioxygenase</keyword>
<dbReference type="Pfam" id="PF00775">
    <property type="entry name" value="Dioxygenase_C"/>
    <property type="match status" value="1"/>
</dbReference>
<dbReference type="PANTHER" id="PTHR33711">
    <property type="entry name" value="DIOXYGENASE, PUTATIVE (AFU_ORTHOLOGUE AFUA_2G02910)-RELATED"/>
    <property type="match status" value="1"/>
</dbReference>
<evidence type="ECO:0000259" key="7">
    <source>
        <dbReference type="Pfam" id="PF00775"/>
    </source>
</evidence>
<reference evidence="10" key="1">
    <citation type="submission" date="2017-02" db="EMBL/GenBank/DDBJ databases">
        <authorList>
            <person name="Varghese N."/>
            <person name="Submissions S."/>
        </authorList>
    </citation>
    <scope>NUCLEOTIDE SEQUENCE [LARGE SCALE GENOMIC DNA]</scope>
    <source>
        <strain evidence="10">ATCC 27094</strain>
    </source>
</reference>
<dbReference type="GO" id="GO:0018576">
    <property type="term" value="F:catechol 1,2-dioxygenase activity"/>
    <property type="evidence" value="ECO:0007669"/>
    <property type="project" value="InterPro"/>
</dbReference>
<dbReference type="Proteomes" id="UP000190092">
    <property type="component" value="Unassembled WGS sequence"/>
</dbReference>
<dbReference type="RefSeq" id="WP_085932038.1">
    <property type="nucleotide sequence ID" value="NZ_FUWJ01000001.1"/>
</dbReference>
<name>A0A1T4JNY7_9HYPH</name>
<dbReference type="EMBL" id="FUWJ01000001">
    <property type="protein sequence ID" value="SJZ31936.1"/>
    <property type="molecule type" value="Genomic_DNA"/>
</dbReference>
<feature type="domain" description="Intradiol ring-cleavage dioxygenases" evidence="7">
    <location>
        <begin position="120"/>
        <end position="258"/>
    </location>
</feature>
<evidence type="ECO:0000256" key="3">
    <source>
        <dbReference type="ARBA" id="ARBA00022723"/>
    </source>
</evidence>
<protein>
    <submittedName>
        <fullName evidence="9">Catechol 1,2-dioxygenase</fullName>
    </submittedName>
</protein>
<keyword evidence="6" id="KW-0408">Iron</keyword>
<dbReference type="InterPro" id="IPR007535">
    <property type="entry name" value="Catechol_dOase_N"/>
</dbReference>
<dbReference type="OrthoDB" id="9800887at2"/>
<keyword evidence="10" id="KW-1185">Reference proteome</keyword>
<evidence type="ECO:0000259" key="8">
    <source>
        <dbReference type="Pfam" id="PF04444"/>
    </source>
</evidence>
<evidence type="ECO:0000313" key="10">
    <source>
        <dbReference type="Proteomes" id="UP000190092"/>
    </source>
</evidence>
<keyword evidence="5" id="KW-0560">Oxidoreductase</keyword>
<feature type="domain" description="Catechol dioxygenase N-terminal" evidence="8">
    <location>
        <begin position="23"/>
        <end position="90"/>
    </location>
</feature>
<dbReference type="InterPro" id="IPR000627">
    <property type="entry name" value="Intradiol_dOase_C"/>
</dbReference>
<evidence type="ECO:0000256" key="6">
    <source>
        <dbReference type="ARBA" id="ARBA00023004"/>
    </source>
</evidence>
<proteinExistence type="inferred from homology"/>
<keyword evidence="3" id="KW-0479">Metal-binding</keyword>
<dbReference type="GO" id="GO:0009712">
    <property type="term" value="P:catechol-containing compound metabolic process"/>
    <property type="evidence" value="ECO:0007669"/>
    <property type="project" value="InterPro"/>
</dbReference>
<evidence type="ECO:0000256" key="1">
    <source>
        <dbReference type="ARBA" id="ARBA00001965"/>
    </source>
</evidence>
<dbReference type="AlphaFoldDB" id="A0A1T4JNY7"/>
<evidence type="ECO:0000256" key="4">
    <source>
        <dbReference type="ARBA" id="ARBA00022964"/>
    </source>
</evidence>
<dbReference type="InterPro" id="IPR050770">
    <property type="entry name" value="Intradiol_RC_Dioxygenase"/>
</dbReference>
<comment type="similarity">
    <text evidence="2">Belongs to the intradiol ring-cleavage dioxygenase family.</text>
</comment>
<dbReference type="SUPFAM" id="SSF49482">
    <property type="entry name" value="Aromatic compound dioxygenase"/>
    <property type="match status" value="1"/>
</dbReference>
<comment type="cofactor">
    <cofactor evidence="1">
        <name>Fe(3+)</name>
        <dbReference type="ChEBI" id="CHEBI:29034"/>
    </cofactor>
</comment>
<sequence>MRNLTPATITQAFAEYAKNAPSARTRELLVSLAGHLHSFVRDNKVTQAEWGAAIDALTRAVKFTDDKRNEYILFSDLLGVSSLVDMVNASTSGTPSSVLGPFHIEGAPELPNGGDLWKGQVGEPLVVTGRVLDQKGQPAAGTVLALWQNSGNGLYAQQDPQQAATNYHARLAVAPDGTFAFSTVRPVSYKVPDDGPAGDMLRALGRDAWRPAHLHMIVHAPGHKPLITEFFPEDDKYLDRDAVFGVRGGLVLPFKQIKERSALPANLAVRESVPLPAWTATIDLTLPPA</sequence>
<dbReference type="STRING" id="225324.SAMN02745126_00280"/>